<evidence type="ECO:0000313" key="3">
    <source>
        <dbReference type="EMBL" id="KAK7006237.1"/>
    </source>
</evidence>
<protein>
    <submittedName>
        <fullName evidence="3">Uncharacterized protein</fullName>
    </submittedName>
</protein>
<keyword evidence="4" id="KW-1185">Reference proteome</keyword>
<dbReference type="AlphaFoldDB" id="A0AAW0ABH8"/>
<dbReference type="Gene3D" id="3.40.50.410">
    <property type="entry name" value="von Willebrand factor, type A domain"/>
    <property type="match status" value="1"/>
</dbReference>
<dbReference type="InterPro" id="IPR056690">
    <property type="entry name" value="DUF7788"/>
</dbReference>
<proteinExistence type="predicted"/>
<dbReference type="SUPFAM" id="SSF53300">
    <property type="entry name" value="vWA-like"/>
    <property type="match status" value="1"/>
</dbReference>
<dbReference type="Pfam" id="PF11443">
    <property type="entry name" value="DUF2828"/>
    <property type="match status" value="1"/>
</dbReference>
<sequence length="750" mass="84069">MLWSRPRVWAPVNRLLLQSQRYHVSRTKSCQNPLLPVLPELSDPNFLDQLIPRPSTVKEHVLDTPAPSNPMMAALSQLPHRTLTENSAPAYDSTLSPTLDAFQRLTHFSWGDSVKDLLDGAWAEDPQLTLKIIWNLRSIHDGKSEKEAFYRAFGWLYDNHPRTAITNLHLLVEPVCGKGKSEQELTLSHGYWKDLLNILALETVGELSNISKRSRLLHCFPERKGKDRLGSENLDKHGIKVDLKPVVKAKRVAIGEANHALLEKKLQDPKFRALYIAVARLFADRLLSDWRLLLDSETASTADARKALLRNISLASKWAPSLLGMHDRHTNIATAISRLIYHAKDAFPTFRFPAALEKHPAPESAEATDILRSFYRRWLLSPLRAASSVTETLMSANRWKEISYSRVSAVCMKNNKDRFFEHDPDGFQKYLISVEKGHRSISGATLLPHELLGELYGASTSVISSAGAKYPELQKHRAELAGIKIRVLEAQWKTLLENLRASGTLDNSIAVCDVSGSMGSIDAYDSKCVEPIFPAVSLSILFAQLAKAPFDGGFITFSANPQFIQLDPRLSLVQMTKRMVSSEWGMNTDINAVFTKLLLPLAIRNKVKQEDMIKRVFVFSDMQFDETERAVRGDSDAGGWDTNYDVIEREFREAGYEVPEIVYWNLGAYGTVEVLKDRKGVALMSGFSPSMLKVFMGEEEAEAGEVEVEEAAVGGEVKAKVEKVKEEFNPLNVMKKALSRPSFDGLVVVD</sequence>
<accession>A0AAW0ABH8</accession>
<evidence type="ECO:0000313" key="4">
    <source>
        <dbReference type="Proteomes" id="UP001362999"/>
    </source>
</evidence>
<evidence type="ECO:0000259" key="2">
    <source>
        <dbReference type="Pfam" id="PF25043"/>
    </source>
</evidence>
<organism evidence="3 4">
    <name type="scientific">Favolaschia claudopus</name>
    <dbReference type="NCBI Taxonomy" id="2862362"/>
    <lineage>
        <taxon>Eukaryota</taxon>
        <taxon>Fungi</taxon>
        <taxon>Dikarya</taxon>
        <taxon>Basidiomycota</taxon>
        <taxon>Agaricomycotina</taxon>
        <taxon>Agaricomycetes</taxon>
        <taxon>Agaricomycetidae</taxon>
        <taxon>Agaricales</taxon>
        <taxon>Marasmiineae</taxon>
        <taxon>Mycenaceae</taxon>
        <taxon>Favolaschia</taxon>
    </lineage>
</organism>
<dbReference type="Pfam" id="PF25043">
    <property type="entry name" value="DUF7788"/>
    <property type="match status" value="1"/>
</dbReference>
<feature type="domain" description="DUF2828" evidence="1">
    <location>
        <begin position="84"/>
        <end position="505"/>
    </location>
</feature>
<comment type="caution">
    <text evidence="3">The sequence shown here is derived from an EMBL/GenBank/DDBJ whole genome shotgun (WGS) entry which is preliminary data.</text>
</comment>
<dbReference type="InterPro" id="IPR058580">
    <property type="entry name" value="DUF2828"/>
</dbReference>
<reference evidence="3 4" key="1">
    <citation type="journal article" date="2024" name="J Genomics">
        <title>Draft genome sequencing and assembly of Favolaschia claudopus CIRM-BRFM 2984 isolated from oak limbs.</title>
        <authorList>
            <person name="Navarro D."/>
            <person name="Drula E."/>
            <person name="Chaduli D."/>
            <person name="Cazenave R."/>
            <person name="Ahrendt S."/>
            <person name="Wang J."/>
            <person name="Lipzen A."/>
            <person name="Daum C."/>
            <person name="Barry K."/>
            <person name="Grigoriev I.V."/>
            <person name="Favel A."/>
            <person name="Rosso M.N."/>
            <person name="Martin F."/>
        </authorList>
    </citation>
    <scope>NUCLEOTIDE SEQUENCE [LARGE SCALE GENOMIC DNA]</scope>
    <source>
        <strain evidence="3 4">CIRM-BRFM 2984</strain>
    </source>
</reference>
<dbReference type="InterPro" id="IPR036465">
    <property type="entry name" value="vWFA_dom_sf"/>
</dbReference>
<dbReference type="PANTHER" id="PTHR31373">
    <property type="entry name" value="OS06G0652100 PROTEIN"/>
    <property type="match status" value="1"/>
</dbReference>
<dbReference type="PIRSF" id="PIRSF015417">
    <property type="entry name" value="T31B5_30_vWA"/>
    <property type="match status" value="1"/>
</dbReference>
<dbReference type="EMBL" id="JAWWNJ010000076">
    <property type="protein sequence ID" value="KAK7006237.1"/>
    <property type="molecule type" value="Genomic_DNA"/>
</dbReference>
<dbReference type="Proteomes" id="UP001362999">
    <property type="component" value="Unassembled WGS sequence"/>
</dbReference>
<dbReference type="InterPro" id="IPR011205">
    <property type="entry name" value="UCP015417_vWA"/>
</dbReference>
<feature type="domain" description="DUF7788" evidence="2">
    <location>
        <begin position="507"/>
        <end position="737"/>
    </location>
</feature>
<evidence type="ECO:0000259" key="1">
    <source>
        <dbReference type="Pfam" id="PF11443"/>
    </source>
</evidence>
<dbReference type="PANTHER" id="PTHR31373:SF27">
    <property type="entry name" value="TROVE DOMAIN-CONTAINING PROTEIN"/>
    <property type="match status" value="1"/>
</dbReference>
<name>A0AAW0ABH8_9AGAR</name>
<gene>
    <name evidence="3" type="ORF">R3P38DRAFT_2646869</name>
</gene>